<evidence type="ECO:0000256" key="5">
    <source>
        <dbReference type="SAM" id="MobiDB-lite"/>
    </source>
</evidence>
<dbReference type="InterPro" id="IPR056937">
    <property type="entry name" value="YqbQ/XkdQ"/>
</dbReference>
<evidence type="ECO:0000256" key="1">
    <source>
        <dbReference type="ARBA" id="ARBA00007074"/>
    </source>
</evidence>
<evidence type="ECO:0000313" key="8">
    <source>
        <dbReference type="Proteomes" id="UP000072605"/>
    </source>
</evidence>
<dbReference type="EMBL" id="LDQV01000012">
    <property type="protein sequence ID" value="KTR27895.1"/>
    <property type="molecule type" value="Genomic_DNA"/>
</dbReference>
<evidence type="ECO:0000256" key="4">
    <source>
        <dbReference type="ARBA" id="ARBA00022807"/>
    </source>
</evidence>
<dbReference type="PANTHER" id="PTHR47053:SF1">
    <property type="entry name" value="MUREIN DD-ENDOPEPTIDASE MEPH-RELATED"/>
    <property type="match status" value="1"/>
</dbReference>
<name>A0AAW3MFE9_9BACL</name>
<organism evidence="7 8">
    <name type="scientific">Exiguobacterium indicum</name>
    <dbReference type="NCBI Taxonomy" id="296995"/>
    <lineage>
        <taxon>Bacteria</taxon>
        <taxon>Bacillati</taxon>
        <taxon>Bacillota</taxon>
        <taxon>Bacilli</taxon>
        <taxon>Bacillales</taxon>
        <taxon>Bacillales Family XII. Incertae Sedis</taxon>
        <taxon>Exiguobacterium</taxon>
    </lineage>
</organism>
<evidence type="ECO:0000256" key="2">
    <source>
        <dbReference type="ARBA" id="ARBA00022670"/>
    </source>
</evidence>
<comment type="caution">
    <text evidence="7">The sequence shown here is derived from an EMBL/GenBank/DDBJ whole genome shotgun (WGS) entry which is preliminary data.</text>
</comment>
<keyword evidence="4" id="KW-0788">Thiol protease</keyword>
<evidence type="ECO:0000259" key="6">
    <source>
        <dbReference type="PROSITE" id="PS51935"/>
    </source>
</evidence>
<feature type="region of interest" description="Disordered" evidence="5">
    <location>
        <begin position="507"/>
        <end position="539"/>
    </location>
</feature>
<dbReference type="PANTHER" id="PTHR47053">
    <property type="entry name" value="MUREIN DD-ENDOPEPTIDASE MEPH-RELATED"/>
    <property type="match status" value="1"/>
</dbReference>
<dbReference type="PROSITE" id="PS51935">
    <property type="entry name" value="NLPC_P60"/>
    <property type="match status" value="1"/>
</dbReference>
<dbReference type="Pfam" id="PF24032">
    <property type="entry name" value="YQBQ"/>
    <property type="match status" value="1"/>
</dbReference>
<feature type="domain" description="NlpC/P60" evidence="6">
    <location>
        <begin position="538"/>
        <end position="663"/>
    </location>
</feature>
<dbReference type="Gene3D" id="1.10.530.10">
    <property type="match status" value="1"/>
</dbReference>
<dbReference type="InterPro" id="IPR051202">
    <property type="entry name" value="Peptidase_C40"/>
</dbReference>
<dbReference type="Pfam" id="PF00877">
    <property type="entry name" value="NLPC_P60"/>
    <property type="match status" value="1"/>
</dbReference>
<evidence type="ECO:0000313" key="7">
    <source>
        <dbReference type="EMBL" id="KTR27895.1"/>
    </source>
</evidence>
<protein>
    <recommendedName>
        <fullName evidence="6">NlpC/P60 domain-containing protein</fullName>
    </recommendedName>
</protein>
<gene>
    <name evidence="7" type="ORF">RSA11_04320</name>
</gene>
<dbReference type="GO" id="GO:0008234">
    <property type="term" value="F:cysteine-type peptidase activity"/>
    <property type="evidence" value="ECO:0007669"/>
    <property type="project" value="UniProtKB-KW"/>
</dbReference>
<comment type="similarity">
    <text evidence="1">Belongs to the peptidase C40 family.</text>
</comment>
<reference evidence="7 8" key="1">
    <citation type="journal article" date="2016" name="Front. Microbiol.">
        <title>Genomic Resource of Rice Seed Associated Bacteria.</title>
        <authorList>
            <person name="Midha S."/>
            <person name="Bansal K."/>
            <person name="Sharma S."/>
            <person name="Kumar N."/>
            <person name="Patil P.P."/>
            <person name="Chaudhry V."/>
            <person name="Patil P.B."/>
        </authorList>
    </citation>
    <scope>NUCLEOTIDE SEQUENCE [LARGE SCALE GENOMIC DNA]</scope>
    <source>
        <strain evidence="7 8">RSA11</strain>
    </source>
</reference>
<sequence length="663" mass="73315">MNYTVYYYHRKKKRRYDITAITQNINWSGSVDRMHRTATVTLTSYANIPFDTGEKVRIYKNDALMFAGRLFKRQRAGTGDVTLTCHDDAYYLYRTETSISRSKITLSELFKMLCAKVDLKPGYVKETKTTYANLEFVGETLQTILFTVMGMERQRTGRSYYVRAHKGKLELRERGAMKGIDMDAAAIASIETTKSAENTFTQIKYDVTIDANKGSSVSGASGSKASVGNLNSSSYKGPDTIAGRSGFKGGLKGTDKWNDKMIEIGKAKGIDPLFLKIIMAIESAGNENALGPWLDNGDRARGLFQLVPSMIGTDLDWNRLLEGEYNMSKSADIFLNEKGDIAKRLGKKMSVAEMARFWVGYSETDYSYTYQKWAVGLYAGFGGDPDSLITSNKSGTAAGANASKAVKVDTSKRYTLTSPLVKKLGTLISHRKGTFTSQKEFTDTQKRLEKELLREENTVSVKLIGSIYGVAGRKVDFDYYVHGAGGVWYIQSDDHVIDQYGHQMSLTLSDTNEQPEPEYTPPRSKEKAKSQASASAPSGNAAQVVAEAQSWVGKLRYVFGGKSIVNGTGDCSGFTKYVYQKAAGINIGDGTSNQLTKGQKIDFADARAGDIVFFAGTYRAGVSHVGVVTKKGTMVNLQSYGCKEERYDAGYWKKYLLEVRRVL</sequence>
<proteinExistence type="inferred from homology"/>
<dbReference type="AlphaFoldDB" id="A0AAW3MFE9"/>
<dbReference type="SUPFAM" id="SSF53955">
    <property type="entry name" value="Lysozyme-like"/>
    <property type="match status" value="1"/>
</dbReference>
<dbReference type="GO" id="GO:0006508">
    <property type="term" value="P:proteolysis"/>
    <property type="evidence" value="ECO:0007669"/>
    <property type="project" value="UniProtKB-KW"/>
</dbReference>
<dbReference type="Gene3D" id="3.90.1720.10">
    <property type="entry name" value="endopeptidase domain like (from Nostoc punctiforme)"/>
    <property type="match status" value="1"/>
</dbReference>
<evidence type="ECO:0000256" key="3">
    <source>
        <dbReference type="ARBA" id="ARBA00022801"/>
    </source>
</evidence>
<dbReference type="Proteomes" id="UP000072605">
    <property type="component" value="Unassembled WGS sequence"/>
</dbReference>
<dbReference type="InterPro" id="IPR038765">
    <property type="entry name" value="Papain-like_cys_pep_sf"/>
</dbReference>
<dbReference type="RefSeq" id="WP_058713184.1">
    <property type="nucleotide sequence ID" value="NZ_LDQV01000012.1"/>
</dbReference>
<dbReference type="InterPro" id="IPR023346">
    <property type="entry name" value="Lysozyme-like_dom_sf"/>
</dbReference>
<keyword evidence="3" id="KW-0378">Hydrolase</keyword>
<dbReference type="SUPFAM" id="SSF54001">
    <property type="entry name" value="Cysteine proteinases"/>
    <property type="match status" value="1"/>
</dbReference>
<keyword evidence="2" id="KW-0645">Protease</keyword>
<dbReference type="InterPro" id="IPR000064">
    <property type="entry name" value="NLP_P60_dom"/>
</dbReference>
<accession>A0AAW3MFE9</accession>